<dbReference type="AlphaFoldDB" id="A0A1L0BDF9"/>
<dbReference type="EMBL" id="FPLD01000065">
    <property type="protein sequence ID" value="SGZ01423.1"/>
    <property type="molecule type" value="Genomic_DNA"/>
</dbReference>
<comment type="similarity">
    <text evidence="2 4">Belongs to the pyridoxal phosphate-binding protein YggS/PROSC family.</text>
</comment>
<dbReference type="HAMAP" id="MF_02087">
    <property type="entry name" value="PLP_homeostasis"/>
    <property type="match status" value="1"/>
</dbReference>
<dbReference type="FunFam" id="3.20.20.10:FF:000018">
    <property type="entry name" value="Pyridoxal phosphate homeostasis protein"/>
    <property type="match status" value="1"/>
</dbReference>
<organism evidence="8 10">
    <name type="scientific">Moritella viscosa</name>
    <dbReference type="NCBI Taxonomy" id="80854"/>
    <lineage>
        <taxon>Bacteria</taxon>
        <taxon>Pseudomonadati</taxon>
        <taxon>Pseudomonadota</taxon>
        <taxon>Gammaproteobacteria</taxon>
        <taxon>Alteromonadales</taxon>
        <taxon>Moritellaceae</taxon>
        <taxon>Moritella</taxon>
    </lineage>
</organism>
<name>A0A1L0BDF9_9GAMM</name>
<feature type="coiled-coil region" evidence="5">
    <location>
        <begin position="167"/>
        <end position="194"/>
    </location>
</feature>
<comment type="cofactor">
    <cofactor evidence="3">
        <name>pyridoxal 5'-phosphate</name>
        <dbReference type="ChEBI" id="CHEBI:597326"/>
    </cofactor>
</comment>
<dbReference type="InterPro" id="IPR001608">
    <property type="entry name" value="Ala_racemase_N"/>
</dbReference>
<feature type="domain" description="Alanine racemase N-terminal" evidence="6">
    <location>
        <begin position="29"/>
        <end position="230"/>
    </location>
</feature>
<keyword evidence="9" id="KW-1185">Reference proteome</keyword>
<dbReference type="Gene3D" id="3.20.20.10">
    <property type="entry name" value="Alanine racemase"/>
    <property type="match status" value="1"/>
</dbReference>
<dbReference type="GeneID" id="61296089"/>
<dbReference type="SUPFAM" id="SSF51419">
    <property type="entry name" value="PLP-binding barrel"/>
    <property type="match status" value="1"/>
</dbReference>
<dbReference type="OrthoDB" id="9804072at2"/>
<dbReference type="NCBIfam" id="TIGR00044">
    <property type="entry name" value="YggS family pyridoxal phosphate-dependent enzyme"/>
    <property type="match status" value="1"/>
</dbReference>
<dbReference type="Pfam" id="PF01168">
    <property type="entry name" value="Ala_racemase_N"/>
    <property type="match status" value="1"/>
</dbReference>
<evidence type="ECO:0000313" key="8">
    <source>
        <dbReference type="EMBL" id="SGZ01423.1"/>
    </source>
</evidence>
<reference evidence="7 9" key="1">
    <citation type="submission" date="2016-11" db="EMBL/GenBank/DDBJ databases">
        <authorList>
            <person name="Klemetsen T."/>
        </authorList>
    </citation>
    <scope>NUCLEOTIDE SEQUENCE [LARGE SCALE GENOMIC DNA]</scope>
    <source>
        <strain evidence="7">MT 2528</strain>
    </source>
</reference>
<dbReference type="PANTHER" id="PTHR10146:SF14">
    <property type="entry name" value="PYRIDOXAL PHOSPHATE HOMEOSTASIS PROTEIN"/>
    <property type="match status" value="1"/>
</dbReference>
<dbReference type="PIRSF" id="PIRSF004848">
    <property type="entry name" value="YBL036c_PLPDEIII"/>
    <property type="match status" value="1"/>
</dbReference>
<evidence type="ECO:0000256" key="2">
    <source>
        <dbReference type="HAMAP-Rule" id="MF_02087"/>
    </source>
</evidence>
<dbReference type="Proteomes" id="UP000182660">
    <property type="component" value="Unassembled WGS sequence"/>
</dbReference>
<keyword evidence="5" id="KW-0175">Coiled coil</keyword>
<evidence type="ECO:0000313" key="7">
    <source>
        <dbReference type="EMBL" id="SGY91715.1"/>
    </source>
</evidence>
<evidence type="ECO:0000313" key="9">
    <source>
        <dbReference type="Proteomes" id="UP000182660"/>
    </source>
</evidence>
<evidence type="ECO:0000256" key="1">
    <source>
        <dbReference type="ARBA" id="ARBA00022898"/>
    </source>
</evidence>
<dbReference type="GO" id="GO:0030170">
    <property type="term" value="F:pyridoxal phosphate binding"/>
    <property type="evidence" value="ECO:0007669"/>
    <property type="project" value="UniProtKB-UniRule"/>
</dbReference>
<dbReference type="CDD" id="cd06824">
    <property type="entry name" value="PLPDE_III_Yggs_like"/>
    <property type="match status" value="1"/>
</dbReference>
<evidence type="ECO:0000259" key="6">
    <source>
        <dbReference type="Pfam" id="PF01168"/>
    </source>
</evidence>
<evidence type="ECO:0000313" key="10">
    <source>
        <dbReference type="Proteomes" id="UP000183794"/>
    </source>
</evidence>
<dbReference type="EMBL" id="FPLJ01000052">
    <property type="protein sequence ID" value="SGY91715.1"/>
    <property type="molecule type" value="Genomic_DNA"/>
</dbReference>
<evidence type="ECO:0000256" key="4">
    <source>
        <dbReference type="RuleBase" id="RU004514"/>
    </source>
</evidence>
<dbReference type="RefSeq" id="WP_075472225.1">
    <property type="nucleotide sequence ID" value="NZ_CAWQZC010000152.1"/>
</dbReference>
<dbReference type="PANTHER" id="PTHR10146">
    <property type="entry name" value="PROLINE SYNTHETASE CO-TRANSCRIBED BACTERIAL HOMOLOG PROTEIN"/>
    <property type="match status" value="1"/>
</dbReference>
<dbReference type="InterPro" id="IPR029066">
    <property type="entry name" value="PLP-binding_barrel"/>
</dbReference>
<evidence type="ECO:0000256" key="5">
    <source>
        <dbReference type="SAM" id="Coils"/>
    </source>
</evidence>
<comment type="function">
    <text evidence="2">Pyridoxal 5'-phosphate (PLP)-binding protein, which is involved in PLP homeostasis.</text>
</comment>
<feature type="modified residue" description="N6-(pyridoxal phosphate)lysine" evidence="2 3">
    <location>
        <position position="36"/>
    </location>
</feature>
<gene>
    <name evidence="7" type="ORF">MT2528_2230</name>
    <name evidence="8" type="ORF">NVI5450_2430</name>
</gene>
<dbReference type="PROSITE" id="PS01211">
    <property type="entry name" value="UPF0001"/>
    <property type="match status" value="1"/>
</dbReference>
<sequence>MNSISTRLQQVLTQIENAASTSCKKRCEINLLAVSKTKPVEQVMAVYALGQRKFGENYLQEAVEKITHLQHDGDYDDIEWHFIGPIQSNKTRPIAEHFDWVQSIDRLKVAQRLNDQRPAEMAKLNVCIQINISAEDSKSGADLQQARLLAEQVANLPNLVLRGIMAIPEKTDDLEKLKSQFNQLESLYLSLQHQYNQIDTLSMGMTNDMELAIAQGSNMVRVGTAIFGARG</sequence>
<reference evidence="8 10" key="2">
    <citation type="submission" date="2016-11" db="EMBL/GenBank/DDBJ databases">
        <authorList>
            <person name="Jaros S."/>
            <person name="Januszkiewicz K."/>
            <person name="Wedrychowicz H."/>
        </authorList>
    </citation>
    <scope>NUCLEOTIDE SEQUENCE [LARGE SCALE GENOMIC DNA]</scope>
    <source>
        <strain evidence="8">NVI 5450</strain>
    </source>
</reference>
<proteinExistence type="inferred from homology"/>
<evidence type="ECO:0000256" key="3">
    <source>
        <dbReference type="PIRSR" id="PIRSR004848-1"/>
    </source>
</evidence>
<accession>A0A1L0BDF9</accession>
<dbReference type="InterPro" id="IPR011078">
    <property type="entry name" value="PyrdxlP_homeostasis"/>
</dbReference>
<keyword evidence="1 2" id="KW-0663">Pyridoxal phosphate</keyword>
<protein>
    <recommendedName>
        <fullName evidence="2">Pyridoxal phosphate homeostasis protein</fullName>
        <shortName evidence="2">PLP homeostasis protein</shortName>
    </recommendedName>
</protein>
<dbReference type="Proteomes" id="UP000183794">
    <property type="component" value="Unassembled WGS sequence"/>
</dbReference>